<dbReference type="Gene3D" id="3.90.190.20">
    <property type="entry name" value="Mur ligase, C-terminal domain"/>
    <property type="match status" value="1"/>
</dbReference>
<dbReference type="SUPFAM" id="SSF53623">
    <property type="entry name" value="MurD-like peptide ligases, catalytic domain"/>
    <property type="match status" value="1"/>
</dbReference>
<dbReference type="PANTHER" id="PTHR23135:SF4">
    <property type="entry name" value="UDP-N-ACETYLMURAMOYL-L-ALANYL-D-GLUTAMATE--2,6-DIAMINOPIMELATE LIGASE MURE HOMOLOG, CHLOROPLASTIC"/>
    <property type="match status" value="1"/>
</dbReference>
<keyword evidence="7" id="KW-0547">Nucleotide-binding</keyword>
<keyword evidence="7" id="KW-0067">ATP-binding</keyword>
<feature type="modified residue" description="N6-carboxylysine" evidence="7">
    <location>
        <position position="224"/>
    </location>
</feature>
<comment type="caution">
    <text evidence="12">The sequence shown here is derived from an EMBL/GenBank/DDBJ whole genome shotgun (WGS) entry which is preliminary data.</text>
</comment>
<keyword evidence="4 7" id="KW-0573">Peptidoglycan synthesis</keyword>
<keyword evidence="5 7" id="KW-0131">Cell cycle</keyword>
<evidence type="ECO:0000256" key="5">
    <source>
        <dbReference type="ARBA" id="ARBA00023306"/>
    </source>
</evidence>
<keyword evidence="7" id="KW-0963">Cytoplasm</keyword>
<dbReference type="Pfam" id="PF01225">
    <property type="entry name" value="Mur_ligase"/>
    <property type="match status" value="1"/>
</dbReference>
<reference evidence="12 13" key="1">
    <citation type="submission" date="2020-08" db="EMBL/GenBank/DDBJ databases">
        <title>Genomic Encyclopedia of Type Strains, Phase IV (KMG-IV): sequencing the most valuable type-strain genomes for metagenomic binning, comparative biology and taxonomic classification.</title>
        <authorList>
            <person name="Goeker M."/>
        </authorList>
    </citation>
    <scope>NUCLEOTIDE SEQUENCE [LARGE SCALE GENOMIC DNA]</scope>
    <source>
        <strain evidence="12 13">DSM 16268</strain>
    </source>
</reference>
<keyword evidence="13" id="KW-1185">Reference proteome</keyword>
<feature type="binding site" evidence="7">
    <location>
        <begin position="115"/>
        <end position="121"/>
    </location>
    <ligand>
        <name>ATP</name>
        <dbReference type="ChEBI" id="CHEBI:30616"/>
    </ligand>
</feature>
<feature type="domain" description="Mur ligase C-terminal" evidence="10">
    <location>
        <begin position="338"/>
        <end position="461"/>
    </location>
</feature>
<evidence type="ECO:0000256" key="3">
    <source>
        <dbReference type="ARBA" id="ARBA00022960"/>
    </source>
</evidence>
<dbReference type="GO" id="GO:0000287">
    <property type="term" value="F:magnesium ion binding"/>
    <property type="evidence" value="ECO:0007669"/>
    <property type="project" value="UniProtKB-UniRule"/>
</dbReference>
<dbReference type="GO" id="GO:0008765">
    <property type="term" value="F:UDP-N-acetylmuramoylalanyl-D-glutamate-2,6-diaminopimelate ligase activity"/>
    <property type="evidence" value="ECO:0007669"/>
    <property type="project" value="UniProtKB-UniRule"/>
</dbReference>
<comment type="caution">
    <text evidence="7">Lacks conserved residue(s) required for the propagation of feature annotation.</text>
</comment>
<feature type="binding site" evidence="7">
    <location>
        <position position="463"/>
    </location>
    <ligand>
        <name>meso-2,6-diaminopimelate</name>
        <dbReference type="ChEBI" id="CHEBI:57791"/>
    </ligand>
</feature>
<dbReference type="Proteomes" id="UP000523821">
    <property type="component" value="Unassembled WGS sequence"/>
</dbReference>
<evidence type="ECO:0000313" key="12">
    <source>
        <dbReference type="EMBL" id="MBB5753016.1"/>
    </source>
</evidence>
<name>A0A7W9FLT4_9HYPH</name>
<dbReference type="RefSeq" id="WP_183855322.1">
    <property type="nucleotide sequence ID" value="NZ_JACHOO010000003.1"/>
</dbReference>
<dbReference type="Gene3D" id="3.40.1190.10">
    <property type="entry name" value="Mur-like, catalytic domain"/>
    <property type="match status" value="1"/>
</dbReference>
<evidence type="ECO:0000259" key="9">
    <source>
        <dbReference type="Pfam" id="PF01225"/>
    </source>
</evidence>
<dbReference type="GO" id="GO:0009252">
    <property type="term" value="P:peptidoglycan biosynthetic process"/>
    <property type="evidence" value="ECO:0007669"/>
    <property type="project" value="UniProtKB-UniRule"/>
</dbReference>
<evidence type="ECO:0000256" key="2">
    <source>
        <dbReference type="ARBA" id="ARBA00022618"/>
    </source>
</evidence>
<feature type="binding site" evidence="7">
    <location>
        <position position="192"/>
    </location>
    <ligand>
        <name>UDP-N-acetyl-alpha-D-muramoyl-L-alanyl-D-glutamate</name>
        <dbReference type="ChEBI" id="CHEBI:83900"/>
    </ligand>
</feature>
<dbReference type="NCBIfam" id="NF001126">
    <property type="entry name" value="PRK00139.1-4"/>
    <property type="match status" value="1"/>
</dbReference>
<dbReference type="NCBIfam" id="NF001124">
    <property type="entry name" value="PRK00139.1-2"/>
    <property type="match status" value="1"/>
</dbReference>
<comment type="subcellular location">
    <subcellularLocation>
        <location evidence="7 8">Cytoplasm</location>
    </subcellularLocation>
</comment>
<dbReference type="Pfam" id="PF08245">
    <property type="entry name" value="Mur_ligase_M"/>
    <property type="match status" value="1"/>
</dbReference>
<evidence type="ECO:0000256" key="4">
    <source>
        <dbReference type="ARBA" id="ARBA00022984"/>
    </source>
</evidence>
<accession>A0A7W9FLT4</accession>
<dbReference type="GO" id="GO:0008360">
    <property type="term" value="P:regulation of cell shape"/>
    <property type="evidence" value="ECO:0007669"/>
    <property type="project" value="UniProtKB-KW"/>
</dbReference>
<feature type="domain" description="Mur ligase N-terminal catalytic" evidence="9">
    <location>
        <begin position="28"/>
        <end position="103"/>
    </location>
</feature>
<evidence type="ECO:0000259" key="11">
    <source>
        <dbReference type="Pfam" id="PF08245"/>
    </source>
</evidence>
<dbReference type="InterPro" id="IPR000713">
    <property type="entry name" value="Mur_ligase_N"/>
</dbReference>
<dbReference type="PANTHER" id="PTHR23135">
    <property type="entry name" value="MUR LIGASE FAMILY MEMBER"/>
    <property type="match status" value="1"/>
</dbReference>
<sequence>MTTAAGRRLGELVPAGITVPGAASDLAVRGLTADSRAAAPGFLFAALSGARTDGARFVADAVGRGAVAVLAGRDAALPEPLGVPVLLADDPRAALAAIAARFYPRQPDHLVAVTGTSGKTSVAVFARQIFAHAGKAAASIGTIGVVSPAGSDYGALTTPDPVTLHQTLDRLAREGVTHAALEASSHGLDQHRLDGVRLAAAGFTNLGRDHMDYHPTVEHYLAAKLRLFRDLLPEGGVAVADVDGPYGASVREVALRRGQTFIDIGRAAAAIRIAAVRPDASGQTIEIDGAYGRHVVALPLAGTFQVSNALVAAGLAIGAGIDADSAFAALGQLVGASGRLERVGAIGGALVFVDYAHKPDAIEQALAALRPMTRGRLIVVFGAGGDRDPGKRPLMGAAAVRAADVVIVTDDNPRSEEPAAIRAAILAAAPGAIEIADRGAAIRSAIAMLAPGDVLCIAGKGHETGQIVNGVVHPFSDHAVTLAAIAEREAA</sequence>
<gene>
    <name evidence="7" type="primary">murE</name>
    <name evidence="12" type="ORF">GGQ63_002070</name>
</gene>
<feature type="short sequence motif" description="Meso-diaminopimelate recognition motif" evidence="7">
    <location>
        <begin position="411"/>
        <end position="414"/>
    </location>
</feature>
<dbReference type="InterPro" id="IPR005761">
    <property type="entry name" value="UDP-N-AcMur-Glu-dNH2Pim_ligase"/>
</dbReference>
<dbReference type="GO" id="GO:0005524">
    <property type="term" value="F:ATP binding"/>
    <property type="evidence" value="ECO:0007669"/>
    <property type="project" value="UniProtKB-UniRule"/>
</dbReference>
<dbReference type="InterPro" id="IPR035911">
    <property type="entry name" value="MurE/MurF_N"/>
</dbReference>
<evidence type="ECO:0000259" key="10">
    <source>
        <dbReference type="Pfam" id="PF02875"/>
    </source>
</evidence>
<dbReference type="NCBIfam" id="TIGR01085">
    <property type="entry name" value="murE"/>
    <property type="match status" value="1"/>
</dbReference>
<dbReference type="EMBL" id="JACHOO010000003">
    <property type="protein sequence ID" value="MBB5753016.1"/>
    <property type="molecule type" value="Genomic_DNA"/>
</dbReference>
<evidence type="ECO:0000256" key="6">
    <source>
        <dbReference type="ARBA" id="ARBA00023316"/>
    </source>
</evidence>
<dbReference type="InterPro" id="IPR004101">
    <property type="entry name" value="Mur_ligase_C"/>
</dbReference>
<dbReference type="SUPFAM" id="SSF63418">
    <property type="entry name" value="MurE/MurF N-terminal domain"/>
    <property type="match status" value="1"/>
</dbReference>
<keyword evidence="7 12" id="KW-0436">Ligase</keyword>
<keyword evidence="6 7" id="KW-0961">Cell wall biogenesis/degradation</keyword>
<organism evidence="12 13">
    <name type="scientific">Prosthecomicrobium pneumaticum</name>
    <dbReference type="NCBI Taxonomy" id="81895"/>
    <lineage>
        <taxon>Bacteria</taxon>
        <taxon>Pseudomonadati</taxon>
        <taxon>Pseudomonadota</taxon>
        <taxon>Alphaproteobacteria</taxon>
        <taxon>Hyphomicrobiales</taxon>
        <taxon>Kaistiaceae</taxon>
        <taxon>Prosthecomicrobium</taxon>
    </lineage>
</organism>
<dbReference type="GO" id="GO:0051301">
    <property type="term" value="P:cell division"/>
    <property type="evidence" value="ECO:0007669"/>
    <property type="project" value="UniProtKB-KW"/>
</dbReference>
<evidence type="ECO:0000313" key="13">
    <source>
        <dbReference type="Proteomes" id="UP000523821"/>
    </source>
</evidence>
<feature type="binding site" evidence="7">
    <location>
        <position position="35"/>
    </location>
    <ligand>
        <name>UDP-N-acetyl-alpha-D-muramoyl-L-alanyl-D-glutamate</name>
        <dbReference type="ChEBI" id="CHEBI:83900"/>
    </ligand>
</feature>
<dbReference type="EC" id="6.3.2.13" evidence="7"/>
<feature type="binding site" evidence="7">
    <location>
        <position position="190"/>
    </location>
    <ligand>
        <name>UDP-N-acetyl-alpha-D-muramoyl-L-alanyl-D-glutamate</name>
        <dbReference type="ChEBI" id="CHEBI:83900"/>
    </ligand>
</feature>
<comment type="function">
    <text evidence="7">Catalyzes the addition of meso-diaminopimelic acid to the nucleotide precursor UDP-N-acetylmuramoyl-L-alanyl-D-glutamate (UMAG) in the biosynthesis of bacterial cell-wall peptidoglycan.</text>
</comment>
<feature type="binding site" evidence="7">
    <location>
        <position position="459"/>
    </location>
    <ligand>
        <name>meso-2,6-diaminopimelate</name>
        <dbReference type="ChEBI" id="CHEBI:57791"/>
    </ligand>
</feature>
<dbReference type="SUPFAM" id="SSF53244">
    <property type="entry name" value="MurD-like peptide ligases, peptide-binding domain"/>
    <property type="match status" value="1"/>
</dbReference>
<protein>
    <recommendedName>
        <fullName evidence="7">UDP-N-acetylmuramoyl-L-alanyl-D-glutamate--2,6-diaminopimelate ligase</fullName>
        <ecNumber evidence="7">6.3.2.13</ecNumber>
    </recommendedName>
    <alternativeName>
        <fullName evidence="7">Meso-A2pm-adding enzyme</fullName>
    </alternativeName>
    <alternativeName>
        <fullName evidence="7">Meso-diaminopimelate-adding enzyme</fullName>
    </alternativeName>
    <alternativeName>
        <fullName evidence="7">UDP-MurNAc-L-Ala-D-Glu:meso-diaminopimelate ligase</fullName>
    </alternativeName>
    <alternativeName>
        <fullName evidence="7">UDP-MurNAc-tripeptide synthetase</fullName>
    </alternativeName>
    <alternativeName>
        <fullName evidence="7">UDP-N-acetylmuramyl-tripeptide synthetase</fullName>
    </alternativeName>
</protein>
<proteinExistence type="inferred from homology"/>
<comment type="catalytic activity">
    <reaction evidence="7">
        <text>UDP-N-acetyl-alpha-D-muramoyl-L-alanyl-D-glutamate + meso-2,6-diaminopimelate + ATP = UDP-N-acetyl-alpha-D-muramoyl-L-alanyl-gamma-D-glutamyl-meso-2,6-diaminopimelate + ADP + phosphate + H(+)</text>
        <dbReference type="Rhea" id="RHEA:23676"/>
        <dbReference type="ChEBI" id="CHEBI:15378"/>
        <dbReference type="ChEBI" id="CHEBI:30616"/>
        <dbReference type="ChEBI" id="CHEBI:43474"/>
        <dbReference type="ChEBI" id="CHEBI:57791"/>
        <dbReference type="ChEBI" id="CHEBI:83900"/>
        <dbReference type="ChEBI" id="CHEBI:83905"/>
        <dbReference type="ChEBI" id="CHEBI:456216"/>
        <dbReference type="EC" id="6.3.2.13"/>
    </reaction>
</comment>
<feature type="domain" description="Mur ligase central" evidence="11">
    <location>
        <begin position="113"/>
        <end position="316"/>
    </location>
</feature>
<evidence type="ECO:0000256" key="1">
    <source>
        <dbReference type="ARBA" id="ARBA00005898"/>
    </source>
</evidence>
<evidence type="ECO:0000256" key="7">
    <source>
        <dbReference type="HAMAP-Rule" id="MF_00208"/>
    </source>
</evidence>
<dbReference type="InterPro" id="IPR036615">
    <property type="entry name" value="Mur_ligase_C_dom_sf"/>
</dbReference>
<comment type="cofactor">
    <cofactor evidence="7">
        <name>Mg(2+)</name>
        <dbReference type="ChEBI" id="CHEBI:18420"/>
    </cofactor>
</comment>
<dbReference type="UniPathway" id="UPA00219"/>
<dbReference type="HAMAP" id="MF_00208">
    <property type="entry name" value="MurE"/>
    <property type="match status" value="1"/>
</dbReference>
<feature type="binding site" evidence="7">
    <location>
        <position position="387"/>
    </location>
    <ligand>
        <name>meso-2,6-diaminopimelate</name>
        <dbReference type="ChEBI" id="CHEBI:57791"/>
    </ligand>
</feature>
<dbReference type="InterPro" id="IPR013221">
    <property type="entry name" value="Mur_ligase_cen"/>
</dbReference>
<keyword evidence="2 7" id="KW-0132">Cell division</keyword>
<comment type="similarity">
    <text evidence="1 7">Belongs to the MurCDEF family. MurE subfamily.</text>
</comment>
<comment type="pathway">
    <text evidence="7 8">Cell wall biogenesis; peptidoglycan biosynthesis.</text>
</comment>
<feature type="binding site" evidence="7">
    <location>
        <begin position="411"/>
        <end position="414"/>
    </location>
    <ligand>
        <name>meso-2,6-diaminopimelate</name>
        <dbReference type="ChEBI" id="CHEBI:57791"/>
    </ligand>
</feature>
<dbReference type="GO" id="GO:0005737">
    <property type="term" value="C:cytoplasm"/>
    <property type="evidence" value="ECO:0007669"/>
    <property type="project" value="UniProtKB-SubCell"/>
</dbReference>
<keyword evidence="3 7" id="KW-0133">Cell shape</keyword>
<comment type="PTM">
    <text evidence="7">Carboxylation is probably crucial for Mg(2+) binding and, consequently, for the gamma-phosphate positioning of ATP.</text>
</comment>
<feature type="binding site" evidence="7">
    <location>
        <begin position="157"/>
        <end position="158"/>
    </location>
    <ligand>
        <name>UDP-N-acetyl-alpha-D-muramoyl-L-alanyl-D-glutamate</name>
        <dbReference type="ChEBI" id="CHEBI:83900"/>
    </ligand>
</feature>
<keyword evidence="7" id="KW-0460">Magnesium</keyword>
<feature type="binding site" evidence="7">
    <location>
        <position position="184"/>
    </location>
    <ligand>
        <name>UDP-N-acetyl-alpha-D-muramoyl-L-alanyl-D-glutamate</name>
        <dbReference type="ChEBI" id="CHEBI:83900"/>
    </ligand>
</feature>
<dbReference type="Gene3D" id="3.40.1390.10">
    <property type="entry name" value="MurE/MurF, N-terminal domain"/>
    <property type="match status" value="1"/>
</dbReference>
<dbReference type="AlphaFoldDB" id="A0A7W9FLT4"/>
<evidence type="ECO:0000256" key="8">
    <source>
        <dbReference type="RuleBase" id="RU004135"/>
    </source>
</evidence>
<dbReference type="InterPro" id="IPR036565">
    <property type="entry name" value="Mur-like_cat_sf"/>
</dbReference>
<dbReference type="GO" id="GO:0071555">
    <property type="term" value="P:cell wall organization"/>
    <property type="evidence" value="ECO:0007669"/>
    <property type="project" value="UniProtKB-KW"/>
</dbReference>
<dbReference type="Pfam" id="PF02875">
    <property type="entry name" value="Mur_ligase_C"/>
    <property type="match status" value="1"/>
</dbReference>